<evidence type="ECO:0000256" key="2">
    <source>
        <dbReference type="ARBA" id="ARBA00012528"/>
    </source>
</evidence>
<accession>A0A1H3WSG0</accession>
<gene>
    <name evidence="5" type="ORF">SAMN05216562_1097</name>
</gene>
<evidence type="ECO:0000313" key="5">
    <source>
        <dbReference type="EMBL" id="SDZ90087.1"/>
    </source>
</evidence>
<dbReference type="SMART" id="SM00267">
    <property type="entry name" value="GGDEF"/>
    <property type="match status" value="1"/>
</dbReference>
<dbReference type="GO" id="GO:0052621">
    <property type="term" value="F:diguanylate cyclase activity"/>
    <property type="evidence" value="ECO:0007669"/>
    <property type="project" value="UniProtKB-EC"/>
</dbReference>
<feature type="transmembrane region" description="Helical" evidence="3">
    <location>
        <begin position="219"/>
        <end position="238"/>
    </location>
</feature>
<dbReference type="Pfam" id="PF00990">
    <property type="entry name" value="GGDEF"/>
    <property type="match status" value="1"/>
</dbReference>
<keyword evidence="3" id="KW-0472">Membrane</keyword>
<organism evidence="5 6">
    <name type="scientific">Microbulbifer marinus</name>
    <dbReference type="NCBI Taxonomy" id="658218"/>
    <lineage>
        <taxon>Bacteria</taxon>
        <taxon>Pseudomonadati</taxon>
        <taxon>Pseudomonadota</taxon>
        <taxon>Gammaproteobacteria</taxon>
        <taxon>Cellvibrionales</taxon>
        <taxon>Microbulbiferaceae</taxon>
        <taxon>Microbulbifer</taxon>
    </lineage>
</organism>
<feature type="transmembrane region" description="Helical" evidence="3">
    <location>
        <begin position="334"/>
        <end position="359"/>
    </location>
</feature>
<feature type="domain" description="GGDEF" evidence="4">
    <location>
        <begin position="463"/>
        <end position="595"/>
    </location>
</feature>
<dbReference type="InterPro" id="IPR043128">
    <property type="entry name" value="Rev_trsase/Diguanyl_cyclase"/>
</dbReference>
<dbReference type="GO" id="GO:1902201">
    <property type="term" value="P:negative regulation of bacterial-type flagellum-dependent cell motility"/>
    <property type="evidence" value="ECO:0007669"/>
    <property type="project" value="TreeGrafter"/>
</dbReference>
<dbReference type="GO" id="GO:0043709">
    <property type="term" value="P:cell adhesion involved in single-species biofilm formation"/>
    <property type="evidence" value="ECO:0007669"/>
    <property type="project" value="TreeGrafter"/>
</dbReference>
<evidence type="ECO:0000256" key="3">
    <source>
        <dbReference type="SAM" id="Phobius"/>
    </source>
</evidence>
<dbReference type="PANTHER" id="PTHR45138:SF2">
    <property type="entry name" value="DIGUANYLATE CYCLASE VDCA"/>
    <property type="match status" value="1"/>
</dbReference>
<dbReference type="PANTHER" id="PTHR45138">
    <property type="entry name" value="REGULATORY COMPONENTS OF SENSORY TRANSDUCTION SYSTEM"/>
    <property type="match status" value="1"/>
</dbReference>
<evidence type="ECO:0000259" key="4">
    <source>
        <dbReference type="PROSITE" id="PS50887"/>
    </source>
</evidence>
<dbReference type="InterPro" id="IPR011622">
    <property type="entry name" value="7TMR_DISM_rcpt_extracell_dom2"/>
</dbReference>
<dbReference type="EC" id="2.7.7.65" evidence="2"/>
<dbReference type="Gene3D" id="2.60.40.2380">
    <property type="match status" value="1"/>
</dbReference>
<feature type="transmembrane region" description="Helical" evidence="3">
    <location>
        <begin position="366"/>
        <end position="389"/>
    </location>
</feature>
<dbReference type="STRING" id="658218.SAMN05216562_1097"/>
<dbReference type="AlphaFoldDB" id="A0A1H3WSG0"/>
<dbReference type="Proteomes" id="UP000198658">
    <property type="component" value="Unassembled WGS sequence"/>
</dbReference>
<feature type="transmembrane region" description="Helical" evidence="3">
    <location>
        <begin position="245"/>
        <end position="269"/>
    </location>
</feature>
<dbReference type="Pfam" id="PF07696">
    <property type="entry name" value="7TMR-DISMED2"/>
    <property type="match status" value="1"/>
</dbReference>
<evidence type="ECO:0000313" key="6">
    <source>
        <dbReference type="Proteomes" id="UP000198658"/>
    </source>
</evidence>
<proteinExistence type="predicted"/>
<name>A0A1H3WSG0_9GAMM</name>
<dbReference type="PROSITE" id="PS50887">
    <property type="entry name" value="GGDEF"/>
    <property type="match status" value="1"/>
</dbReference>
<evidence type="ECO:0000256" key="1">
    <source>
        <dbReference type="ARBA" id="ARBA00001946"/>
    </source>
</evidence>
<dbReference type="InterPro" id="IPR011623">
    <property type="entry name" value="7TMR_DISM_rcpt_extracell_dom1"/>
</dbReference>
<feature type="transmembrane region" description="Helical" evidence="3">
    <location>
        <begin position="275"/>
        <end position="299"/>
    </location>
</feature>
<keyword evidence="6" id="KW-1185">Reference proteome</keyword>
<reference evidence="6" key="1">
    <citation type="submission" date="2016-10" db="EMBL/GenBank/DDBJ databases">
        <authorList>
            <person name="Varghese N."/>
            <person name="Submissions S."/>
        </authorList>
    </citation>
    <scope>NUCLEOTIDE SEQUENCE [LARGE SCALE GENOMIC DNA]</scope>
    <source>
        <strain evidence="6">CGMCC 1.10657</strain>
    </source>
</reference>
<dbReference type="EMBL" id="FNQO01000001">
    <property type="protein sequence ID" value="SDZ90087.1"/>
    <property type="molecule type" value="Genomic_DNA"/>
</dbReference>
<dbReference type="InterPro" id="IPR000160">
    <property type="entry name" value="GGDEF_dom"/>
</dbReference>
<protein>
    <recommendedName>
        <fullName evidence="2">diguanylate cyclase</fullName>
        <ecNumber evidence="2">2.7.7.65</ecNumber>
    </recommendedName>
</protein>
<dbReference type="NCBIfam" id="TIGR00254">
    <property type="entry name" value="GGDEF"/>
    <property type="match status" value="1"/>
</dbReference>
<dbReference type="Gene3D" id="3.30.70.270">
    <property type="match status" value="1"/>
</dbReference>
<dbReference type="InterPro" id="IPR029787">
    <property type="entry name" value="Nucleotide_cyclase"/>
</dbReference>
<dbReference type="InterPro" id="IPR050469">
    <property type="entry name" value="Diguanylate_Cyclase"/>
</dbReference>
<comment type="cofactor">
    <cofactor evidence="1">
        <name>Mg(2+)</name>
        <dbReference type="ChEBI" id="CHEBI:18420"/>
    </cofactor>
</comment>
<sequence length="600" mass="66719">MATPTANGNRSLLPIPSPIWLRRALLYLLLLVLPLSGGVVAANSGIDDIAKRRGDVVLSGASSGPLGDRASYLVEHDMPLDLTAAQQALRQGAFRRQDRPAVGFGIASPPVWLHLALINSTDRPLTYQLLLGLPWLDNLDVHLVRQERLEHRWQGGDLERGAPFLVPAMGYAFPVELLPGRTEVFVRAETAEAFLLPVSLLVQEDLSAASRDFRYRYGAFYGFLLAFVFYNLMLYFGLRDRSHLYYALYVLSFVALSVIYTGHGFSWWWPEQVEFQRYALFTTMVLYAAAGLLFAVRFLQLDGVAPRYSFWIRRLSFLVVVAMALFVATEQLDAAVYLSYGVFSVFTLGMVLLGIFAYLHDRAKGFYFLPAVLCSMAGLGIGLLTAFGLLPANPWTISAVEVGLMLEATLLSLALGSRMRQQTQARHRAEQLARIDSLTGLLNRRAFLTDTTPVWSTAERHGRPISVILLDIDHFKRVNDRFGHDCGDQILQEVAKLLLQSCREGDILARWGGEEFVLLLPETGLVQATVLGERIRRGIERQQILAKSQGVPLTISLGAAQRQPGNTLNDLVGVADERLYEAKRCGRNQIVPPVFEPVSA</sequence>
<dbReference type="GO" id="GO:0005886">
    <property type="term" value="C:plasma membrane"/>
    <property type="evidence" value="ECO:0007669"/>
    <property type="project" value="TreeGrafter"/>
</dbReference>
<dbReference type="FunFam" id="3.30.70.270:FF:000001">
    <property type="entry name" value="Diguanylate cyclase domain protein"/>
    <property type="match status" value="1"/>
</dbReference>
<dbReference type="SUPFAM" id="SSF55073">
    <property type="entry name" value="Nucleotide cyclase"/>
    <property type="match status" value="1"/>
</dbReference>
<keyword evidence="3" id="KW-1133">Transmembrane helix</keyword>
<feature type="transmembrane region" description="Helical" evidence="3">
    <location>
        <begin position="311"/>
        <end position="328"/>
    </location>
</feature>
<dbReference type="Pfam" id="PF07695">
    <property type="entry name" value="7TMR-DISM_7TM"/>
    <property type="match status" value="1"/>
</dbReference>
<feature type="transmembrane region" description="Helical" evidence="3">
    <location>
        <begin position="395"/>
        <end position="416"/>
    </location>
</feature>
<keyword evidence="3" id="KW-0812">Transmembrane</keyword>
<dbReference type="CDD" id="cd01949">
    <property type="entry name" value="GGDEF"/>
    <property type="match status" value="1"/>
</dbReference>